<evidence type="ECO:0000313" key="1">
    <source>
        <dbReference type="EMBL" id="RAY21336.1"/>
    </source>
</evidence>
<accession>A0ABX9EZY7</accession>
<dbReference type="EMBL" id="QMCK01000072">
    <property type="protein sequence ID" value="RAY21336.1"/>
    <property type="molecule type" value="Genomic_DNA"/>
</dbReference>
<protein>
    <submittedName>
        <fullName evidence="1">Uncharacterized protein</fullName>
    </submittedName>
</protein>
<evidence type="ECO:0000313" key="2">
    <source>
        <dbReference type="Proteomes" id="UP000250603"/>
    </source>
</evidence>
<feature type="non-terminal residue" evidence="1">
    <location>
        <position position="1"/>
    </location>
</feature>
<reference evidence="1 2" key="1">
    <citation type="submission" date="2018-06" db="EMBL/GenBank/DDBJ databases">
        <title>ACT-28, a chromosomally-encoded AmpC with carbapenemase activity from Enterobacter kobei.</title>
        <authorList>
            <person name="Jousset A.B."/>
            <person name="Oueslati S."/>
            <person name="Bernabeu S."/>
            <person name="Takissian J."/>
            <person name="Creton E."/>
            <person name="Vogel A."/>
            <person name="Cotellon G."/>
            <person name="Bonnin R.A."/>
            <person name="Dortet L."/>
            <person name="Naas T."/>
        </authorList>
    </citation>
    <scope>NUCLEOTIDE SEQUENCE [LARGE SCALE GENOMIC DNA]</scope>
    <source>
        <strain evidence="1 2">149H6</strain>
    </source>
</reference>
<proteinExistence type="predicted"/>
<sequence>LLYCLFIQACILSLPKMQYVKSSMMTREGTLHDNFMVILVALTNSSNLTTHLDKELLDNVMYRLLRT</sequence>
<name>A0ABX9EZY7_9ENTR</name>
<keyword evidence="2" id="KW-1185">Reference proteome</keyword>
<comment type="caution">
    <text evidence="1">The sequence shown here is derived from an EMBL/GenBank/DDBJ whole genome shotgun (WGS) entry which is preliminary data.</text>
</comment>
<gene>
    <name evidence="1" type="ORF">DP181_20660</name>
</gene>
<dbReference type="Proteomes" id="UP000250603">
    <property type="component" value="Unassembled WGS sequence"/>
</dbReference>
<organism evidence="1 2">
    <name type="scientific">Enterobacter kobei</name>
    <dbReference type="NCBI Taxonomy" id="208224"/>
    <lineage>
        <taxon>Bacteria</taxon>
        <taxon>Pseudomonadati</taxon>
        <taxon>Pseudomonadota</taxon>
        <taxon>Gammaproteobacteria</taxon>
        <taxon>Enterobacterales</taxon>
        <taxon>Enterobacteriaceae</taxon>
        <taxon>Enterobacter</taxon>
        <taxon>Enterobacter cloacae complex</taxon>
    </lineage>
</organism>